<evidence type="ECO:0000256" key="1">
    <source>
        <dbReference type="SAM" id="Phobius"/>
    </source>
</evidence>
<dbReference type="EMBL" id="GDJX01000197">
    <property type="protein sequence ID" value="JAT67739.1"/>
    <property type="molecule type" value="Transcribed_RNA"/>
</dbReference>
<name>A0A1D1ZLK7_9ARAE</name>
<evidence type="ECO:0000313" key="2">
    <source>
        <dbReference type="EMBL" id="JAT67739.1"/>
    </source>
</evidence>
<feature type="transmembrane region" description="Helical" evidence="1">
    <location>
        <begin position="147"/>
        <end position="173"/>
    </location>
</feature>
<organism evidence="2">
    <name type="scientific">Anthurium amnicola</name>
    <dbReference type="NCBI Taxonomy" id="1678845"/>
    <lineage>
        <taxon>Eukaryota</taxon>
        <taxon>Viridiplantae</taxon>
        <taxon>Streptophyta</taxon>
        <taxon>Embryophyta</taxon>
        <taxon>Tracheophyta</taxon>
        <taxon>Spermatophyta</taxon>
        <taxon>Magnoliopsida</taxon>
        <taxon>Liliopsida</taxon>
        <taxon>Araceae</taxon>
        <taxon>Pothoideae</taxon>
        <taxon>Potheae</taxon>
        <taxon>Anthurium</taxon>
    </lineage>
</organism>
<protein>
    <submittedName>
        <fullName evidence="2">Uncharacterized protein</fullName>
    </submittedName>
</protein>
<feature type="transmembrane region" description="Helical" evidence="1">
    <location>
        <begin position="106"/>
        <end position="127"/>
    </location>
</feature>
<feature type="transmembrane region" description="Helical" evidence="1">
    <location>
        <begin position="44"/>
        <end position="62"/>
    </location>
</feature>
<accession>A0A1D1ZLK7</accession>
<dbReference type="AlphaFoldDB" id="A0A1D1ZLK7"/>
<feature type="non-terminal residue" evidence="2">
    <location>
        <position position="1"/>
    </location>
</feature>
<feature type="transmembrane region" description="Helical" evidence="1">
    <location>
        <begin position="74"/>
        <end position="94"/>
    </location>
</feature>
<gene>
    <name evidence="2" type="ORF">g.2349</name>
</gene>
<proteinExistence type="predicted"/>
<keyword evidence="1" id="KW-1133">Transmembrane helix</keyword>
<sequence length="189" mass="21449">WFRVRVKNVRTFIPSDSSSPCSISPVYYDTMVEKCLFCVDLRPATLTLAVLGMVSNLLAAVARPNADEGRGFSISLNIFYLLAALLCFCGFYGVQKDKFKLVKVFAIFYWAYVVTLLLSIVLQTTLLSLTVSDDCSKVDDCSEEIRLVIAFVITATVWWLLQLHFCLVVWSYYKQMASQQEYQEILDSA</sequence>
<reference evidence="2" key="1">
    <citation type="submission" date="2015-07" db="EMBL/GenBank/DDBJ databases">
        <title>Transcriptome Assembly of Anthurium amnicola.</title>
        <authorList>
            <person name="Suzuki J."/>
        </authorList>
    </citation>
    <scope>NUCLEOTIDE SEQUENCE</scope>
</reference>
<keyword evidence="1" id="KW-0812">Transmembrane</keyword>
<keyword evidence="1" id="KW-0472">Membrane</keyword>